<dbReference type="EMBL" id="BGPR01026721">
    <property type="protein sequence ID" value="GBN96693.1"/>
    <property type="molecule type" value="Genomic_DNA"/>
</dbReference>
<keyword evidence="5" id="KW-0808">Transferase</keyword>
<protein>
    <recommendedName>
        <fullName evidence="4">E3 ubiquitin-protein ligase NRDP1</fullName>
        <ecNumber evidence="3">2.3.2.27</ecNumber>
    </recommendedName>
    <alternativeName>
        <fullName evidence="10">RING finger protein 41</fullName>
    </alternativeName>
    <alternativeName>
        <fullName evidence="11">RING-type E3 ubiquitin transferase NRDP1</fullName>
    </alternativeName>
</protein>
<keyword evidence="9" id="KW-0862">Zinc</keyword>
<dbReference type="GO" id="GO:0008270">
    <property type="term" value="F:zinc ion binding"/>
    <property type="evidence" value="ECO:0007669"/>
    <property type="project" value="UniProtKB-KW"/>
</dbReference>
<dbReference type="GO" id="GO:0043122">
    <property type="term" value="P:regulation of canonical NF-kappaB signal transduction"/>
    <property type="evidence" value="ECO:0007669"/>
    <property type="project" value="TreeGrafter"/>
</dbReference>
<evidence type="ECO:0000313" key="17">
    <source>
        <dbReference type="EMBL" id="GBN96698.1"/>
    </source>
</evidence>
<evidence type="ECO:0000313" key="15">
    <source>
        <dbReference type="EMBL" id="GBN95318.1"/>
    </source>
</evidence>
<evidence type="ECO:0000313" key="14">
    <source>
        <dbReference type="EMBL" id="GBN95314.1"/>
    </source>
</evidence>
<evidence type="ECO:0000256" key="11">
    <source>
        <dbReference type="ARBA" id="ARBA00031762"/>
    </source>
</evidence>
<dbReference type="OrthoDB" id="1630758at2759"/>
<evidence type="ECO:0000256" key="12">
    <source>
        <dbReference type="PROSITE-ProRule" id="PRU00175"/>
    </source>
</evidence>
<evidence type="ECO:0000313" key="16">
    <source>
        <dbReference type="EMBL" id="GBN96693.1"/>
    </source>
</evidence>
<evidence type="ECO:0000256" key="10">
    <source>
        <dbReference type="ARBA" id="ARBA00030556"/>
    </source>
</evidence>
<evidence type="ECO:0000256" key="2">
    <source>
        <dbReference type="ARBA" id="ARBA00004906"/>
    </source>
</evidence>
<evidence type="ECO:0000256" key="8">
    <source>
        <dbReference type="ARBA" id="ARBA00022786"/>
    </source>
</evidence>
<dbReference type="PROSITE" id="PS50089">
    <property type="entry name" value="ZF_RING_2"/>
    <property type="match status" value="1"/>
</dbReference>
<dbReference type="InterPro" id="IPR018957">
    <property type="entry name" value="Znf_C3HC4_RING-type"/>
</dbReference>
<evidence type="ECO:0000256" key="1">
    <source>
        <dbReference type="ARBA" id="ARBA00000900"/>
    </source>
</evidence>
<keyword evidence="7 12" id="KW-0863">Zinc-finger</keyword>
<evidence type="ECO:0000256" key="4">
    <source>
        <dbReference type="ARBA" id="ARBA00015711"/>
    </source>
</evidence>
<dbReference type="EC" id="2.3.2.27" evidence="3"/>
<evidence type="ECO:0000256" key="6">
    <source>
        <dbReference type="ARBA" id="ARBA00022723"/>
    </source>
</evidence>
<feature type="domain" description="RING-type" evidence="13">
    <location>
        <begin position="14"/>
        <end position="37"/>
    </location>
</feature>
<dbReference type="EMBL" id="BGPR01026722">
    <property type="protein sequence ID" value="GBN96698.1"/>
    <property type="molecule type" value="Genomic_DNA"/>
</dbReference>
<accession>A0A4Y2T3Y0</accession>
<proteinExistence type="predicted"/>
<dbReference type="Pfam" id="PF00097">
    <property type="entry name" value="zf-C3HC4"/>
    <property type="match status" value="1"/>
</dbReference>
<evidence type="ECO:0000256" key="7">
    <source>
        <dbReference type="ARBA" id="ARBA00022771"/>
    </source>
</evidence>
<dbReference type="GO" id="GO:0061630">
    <property type="term" value="F:ubiquitin protein ligase activity"/>
    <property type="evidence" value="ECO:0007669"/>
    <property type="project" value="UniProtKB-EC"/>
</dbReference>
<dbReference type="Pfam" id="PF08941">
    <property type="entry name" value="USP8_interact"/>
    <property type="match status" value="1"/>
</dbReference>
<comment type="caution">
    <text evidence="15">The sequence shown here is derived from an EMBL/GenBank/DDBJ whole genome shotgun (WGS) entry which is preliminary data.</text>
</comment>
<dbReference type="GO" id="GO:0016567">
    <property type="term" value="P:protein ubiquitination"/>
    <property type="evidence" value="ECO:0007669"/>
    <property type="project" value="UniProtKB-UniPathway"/>
</dbReference>
<dbReference type="EMBL" id="BGPR01025977">
    <property type="protein sequence ID" value="GBN95318.1"/>
    <property type="molecule type" value="Genomic_DNA"/>
</dbReference>
<dbReference type="InterPro" id="IPR017907">
    <property type="entry name" value="Znf_RING_CS"/>
</dbReference>
<name>A0A4Y2T3Y0_ARAVE</name>
<organism evidence="15 18">
    <name type="scientific">Araneus ventricosus</name>
    <name type="common">Orbweaver spider</name>
    <name type="synonym">Epeira ventricosa</name>
    <dbReference type="NCBI Taxonomy" id="182803"/>
    <lineage>
        <taxon>Eukaryota</taxon>
        <taxon>Metazoa</taxon>
        <taxon>Ecdysozoa</taxon>
        <taxon>Arthropoda</taxon>
        <taxon>Chelicerata</taxon>
        <taxon>Arachnida</taxon>
        <taxon>Araneae</taxon>
        <taxon>Araneomorphae</taxon>
        <taxon>Entelegynae</taxon>
        <taxon>Araneoidea</taxon>
        <taxon>Araneidae</taxon>
        <taxon>Araneus</taxon>
    </lineage>
</organism>
<dbReference type="SUPFAM" id="SSF49599">
    <property type="entry name" value="TRAF domain-like"/>
    <property type="match status" value="1"/>
</dbReference>
<keyword evidence="18" id="KW-1185">Reference proteome</keyword>
<keyword evidence="8" id="KW-0833">Ubl conjugation pathway</keyword>
<reference evidence="15 18" key="1">
    <citation type="journal article" date="2019" name="Sci. Rep.">
        <title>Orb-weaving spider Araneus ventricosus genome elucidates the spidroin gene catalogue.</title>
        <authorList>
            <person name="Kono N."/>
            <person name="Nakamura H."/>
            <person name="Ohtoshi R."/>
            <person name="Moran D.A.P."/>
            <person name="Shinohara A."/>
            <person name="Yoshida Y."/>
            <person name="Fujiwara M."/>
            <person name="Mori M."/>
            <person name="Tomita M."/>
            <person name="Arakawa K."/>
        </authorList>
    </citation>
    <scope>NUCLEOTIDE SEQUENCE [LARGE SCALE GENOMIC DNA]</scope>
</reference>
<dbReference type="UniPathway" id="UPA00143"/>
<evidence type="ECO:0000313" key="18">
    <source>
        <dbReference type="Proteomes" id="UP000499080"/>
    </source>
</evidence>
<dbReference type="InterPro" id="IPR001841">
    <property type="entry name" value="Znf_RING"/>
</dbReference>
<comment type="catalytic activity">
    <reaction evidence="1">
        <text>S-ubiquitinyl-[E2 ubiquitin-conjugating enzyme]-L-cysteine + [acceptor protein]-L-lysine = [E2 ubiquitin-conjugating enzyme]-L-cysteine + N(6)-ubiquitinyl-[acceptor protein]-L-lysine.</text>
        <dbReference type="EC" id="2.3.2.27"/>
    </reaction>
</comment>
<dbReference type="Gene3D" id="3.30.40.10">
    <property type="entry name" value="Zinc/RING finger domain, C3HC4 (zinc finger)"/>
    <property type="match status" value="2"/>
</dbReference>
<dbReference type="InterPro" id="IPR013083">
    <property type="entry name" value="Znf_RING/FYVE/PHD"/>
</dbReference>
<dbReference type="AlphaFoldDB" id="A0A4Y2T3Y0"/>
<sequence length="269" mass="30388">MFWCVRRPLQAPICEHAFCKACINEWLSGKVSCPIDRKVITPNELKPAARVLRNLLSRLLIMCDNASSGCAAVVKLEHLEIHQQGCEHNPKRSVPCEQECGPLVPTNEFEDQNGLHSEIHRIVETKLRRMDAMQLELKEIHRDVGVLRSRAEETEAKSCRDSLRRATVKHWGAMISNPDSVLQAMVRIALTESGCPSHLSVQLMENAHESRWPSGLRANRVCKKNYEDYVCKRIPGTQAVVVLAIDNHHMNDDMILSPGFVMIFAHGVE</sequence>
<keyword evidence="6" id="KW-0479">Metal-binding</keyword>
<dbReference type="Proteomes" id="UP000499080">
    <property type="component" value="Unassembled WGS sequence"/>
</dbReference>
<evidence type="ECO:0000256" key="5">
    <source>
        <dbReference type="ARBA" id="ARBA00022679"/>
    </source>
</evidence>
<gene>
    <name evidence="15" type="primary">Rnf41_0</name>
    <name evidence="16" type="synonym">Rnf41_2</name>
    <name evidence="14" type="synonym">Rnf41_4</name>
    <name evidence="17" type="synonym">Rnf41_5</name>
    <name evidence="15" type="ORF">AVEN_105527_1</name>
    <name evidence="17" type="ORF">AVEN_107897_1</name>
    <name evidence="14" type="ORF">AVEN_265093_1</name>
    <name evidence="16" type="ORF">AVEN_86697_1</name>
</gene>
<dbReference type="PANTHER" id="PTHR10131:SF157">
    <property type="entry name" value="RECEPTOR-ASSOCIATED FACTOR, PUTATIVE-RELATED"/>
    <property type="match status" value="1"/>
</dbReference>
<dbReference type="InterPro" id="IPR015036">
    <property type="entry name" value="NRDP1"/>
</dbReference>
<comment type="pathway">
    <text evidence="2">Protein modification; protein ubiquitination.</text>
</comment>
<dbReference type="PANTHER" id="PTHR10131">
    <property type="entry name" value="TNF RECEPTOR ASSOCIATED FACTOR"/>
    <property type="match status" value="1"/>
</dbReference>
<dbReference type="EMBL" id="BGPR01025975">
    <property type="protein sequence ID" value="GBN95314.1"/>
    <property type="molecule type" value="Genomic_DNA"/>
</dbReference>
<dbReference type="PROSITE" id="PS00518">
    <property type="entry name" value="ZF_RING_1"/>
    <property type="match status" value="1"/>
</dbReference>
<evidence type="ECO:0000259" key="13">
    <source>
        <dbReference type="PROSITE" id="PS50089"/>
    </source>
</evidence>
<dbReference type="InterPro" id="IPR037255">
    <property type="entry name" value="NRDP1_C"/>
</dbReference>
<dbReference type="SUPFAM" id="SSF57850">
    <property type="entry name" value="RING/U-box"/>
    <property type="match status" value="1"/>
</dbReference>
<evidence type="ECO:0000256" key="9">
    <source>
        <dbReference type="ARBA" id="ARBA00022833"/>
    </source>
</evidence>
<evidence type="ECO:0000256" key="3">
    <source>
        <dbReference type="ARBA" id="ARBA00012483"/>
    </source>
</evidence>
<dbReference type="SUPFAM" id="SSF160088">
    <property type="entry name" value="NRDP1 C-terminal domain-like"/>
    <property type="match status" value="1"/>
</dbReference>